<feature type="compositionally biased region" description="Polar residues" evidence="1">
    <location>
        <begin position="1407"/>
        <end position="1417"/>
    </location>
</feature>
<feature type="region of interest" description="Disordered" evidence="1">
    <location>
        <begin position="2592"/>
        <end position="2646"/>
    </location>
</feature>
<feature type="compositionally biased region" description="Basic and acidic residues" evidence="1">
    <location>
        <begin position="1621"/>
        <end position="1643"/>
    </location>
</feature>
<sequence length="2646" mass="295718">MAVSAANFLYVFSLICIALSVTFIFSSALLAWILSRIFGASVGFCVGGCNSLRDVVVKFKKGPTESVSIGEIKLSLCHSFVEPGVGFRSSNPRLQLLICNLEVVTRPTNRSSGKKKTQKSKTRSLSKGKWNTIVNIARYFSLSLTELVLKTPIGTIVIKKLNVDIYKGGGSEPNLFVSVQILPIVVHIGDPKVSCDELSKVSGGGCSVSSQASVTPIEKSSAFICEKFSVSCEFGHYREGGIIIKNVDIFFGEVTVNLNERLLVKKKRSSESPSGADKSIGSNADPISTKQSSTKQEKLAGYSSLFPEKVGFNLSKLNMSFEHCEYGLFVENNITGIQFNSIKSRSNKDIGESTRLHFKLEFREIHLLKEAGTSILEVSKGSLVSFVYIPVQSITLVRAETEIKLGGLQCNIIMSRLKPWLILHSSKKKKVVLREEASVVKPKSNDSKRITWTCKFSTPKITIMLYNMAGSVYHGCLQSPHLSANNISNMGTSVHIELGEFDLQLADENQECSKECFFDVELDSCSIIHITKVSLDWGKKDMKSSEEDGPRCMLGLSVDVTSMGVYLTIKRLESFISTAISFQALMKSLSSKKTSTQSRGRSSKTSGKGTQMLKCNLVQCSIYVLGETGLENTVVADPKRVNYGSQGGRVIIDVSEDGTPRNAKIMSTVSGDCKKLKYCISLEIFQIRLSINKVKQSTQIELERARSIYQEYVEENRPVTKVALFDMQNTKFVKCLGGLKENAAYSLFSATDITMRWEPDVHLSLIELVLQLKLLVHNKKLEEYGNEHVEGSSNVKDANCKIEATMESKNLEKKKDSIFAVDVEMLNISAELGDGVDAMVQVQSIFSENARIGVLFEGLMIKFNGAKILKSSRMQISRIPSKSASASDAKEPVATTWDWVIQGLDVNICLPYRLELRAIDDALEDMLRALKLIVAAKTNLIFPVKKESSKVKKPSSTKFGCVKFFIRKLTADIEEEPIQGWLDEHYQLLKKEVGELVVRLNFLDEFISKAKQDPKSSNDLNNSSQEEKIYFNDMEIDVNNSSIIESMREEIYKRSFRSYYEACQKLVFSEGSGACIDGFQAGFKPSASRSSLFSLSLLDLDVSLTKIDGGDAGMIDFLRKLDPVCLEYDIPFSRLYGTNILLNTSSLVVHLRNYTFPLFSGNSGKCKGCLVLAQQATSFQPQILQDVYVGRWRKVCMLRSASGTTPPMKTYSDLPLHFQNGDVSFGVGYEPVFADLSYAFTVVLRRANLSIRNPGPLILPPKKEKSLPWWDDMRNYIHGRISLLFSETRWNILASSDPYEKHDKLHIVTSSMEIHQSDGRILVSSEDFKIFLTSLDSMANKRGSKIPAGVSGTFLEVPVFTIEVTMDWGCDSGEPLNHYLFALPLSEKKHSSSTARDSIEGDVTASHPPSISQNISPASPTIKLGAHDLAWIVRFCILNYLPPHKLRTFSRWPRFGVPRIVRSGNLPLDKVITEFMMRIDATPICLKNMPLHDDDPAKGLTFTMTKLKLELCLSRGKQHFTFESKRELLDLVYQGIDLLRPKAFLIKEESGTVAKSVSAIPKSSQSASEDKAPSEKGYLAQKNHDDGFLFSCDYFTIRKQSPKADPASLLAWQEAGRRNIEKTDVQSKCEKQSETDEHIRSDPSDDDGYNVVIEDDGFNVIIADNCQRVFVYGLKLLWNIENRDAVCFWVGGLSKAVEPAKPSPSRQYAQRKLNENNNEQDGTETRQDDACETHQNDETEMHRDDGAETHQDEVSKSLPYKDEGVQTHQDEVSKSLPTGNVSDSPSSLEASTSEFPSFPSDSLMVDSLPSDDSEEGTRHFMVNVIEPQFNLHSEGANGRFLLAAASGRVLAQSFHSVLHVAHDMIEQARGTTNEHTKEYQPEIAWKRTEMSVMLEHVQAHVAPTDVDLGAGVQWLPKIIRGSPKVMRTGALLERVFMPCDMYFQYTRHKGGTPELKVKPLKELKFNSHNITAAMTSRQFQVMLDVLNNLLFARLPKPKKSSLTLAVEDDENVEEEADEVVPDGVEEVELAKINLEKKEREQKLLLDDMKRLSFWCDLSKDVQPEKEPELWMIDGGIAMLVQGLKRELVSAQKSRKEAYASLRMAMQKAAQQRLMEKEKNKSPTHAMRIFLQINKVVWSMLLDGKSFAEAEINDMIYDFDRDYKDVGVSRFTTKYLVFKNCLPNAKSDTILSAWNPPAEWGKKVMLQVDARQAAPKDGSSPFELFQVEIYPLKIHLTETMYRMMWGYFFPEEERDSQRRQEVWKVSTTAGARRVKKGPPAHEASTSSNHPAKEPEASSKSAISAMLFPATNQPPVHVGSAQASKAQNVKVVPGNGPTPELRRTSSFDRTWEETVAESVADELVVQSFASNKNGPFGSTEKLDEASKSKLKDPKGVKAGQSSLEEKKSRPPKIMEFHNIKISQVELCVTYEGTRFVVNDMKLLMDQFQRVEFTGSWRRLFSRVKKHIIWGVLKSVTGMQGKKFKDKGQNQPSGASVPEIDLHLSDNEGHAGKPDKYPPTWPKRPTDGAGDGFVTSVKGIFNTQRRKAKKFVLKTMKGDGENETQGDWSENDVEISPFARQLTIIKAKKLIKRHTQKFHSKGQKGPSLIQKEELSSSPQEITTLPSSPQEITYDSDSSSGSSSYEAFLE</sequence>
<dbReference type="STRING" id="3827.A0A1S2XJX3"/>
<feature type="compositionally biased region" description="Basic and acidic residues" evidence="1">
    <location>
        <begin position="2497"/>
        <end position="2513"/>
    </location>
</feature>
<keyword evidence="4" id="KW-1185">Reference proteome</keyword>
<reference evidence="4" key="1">
    <citation type="journal article" date="2013" name="Nat. Biotechnol.">
        <title>Draft genome sequence of chickpea (Cicer arietinum) provides a resource for trait improvement.</title>
        <authorList>
            <person name="Varshney R.K."/>
            <person name="Song C."/>
            <person name="Saxena R.K."/>
            <person name="Azam S."/>
            <person name="Yu S."/>
            <person name="Sharpe A.G."/>
            <person name="Cannon S."/>
            <person name="Baek J."/>
            <person name="Rosen B.D."/>
            <person name="Tar'an B."/>
            <person name="Millan T."/>
            <person name="Zhang X."/>
            <person name="Ramsay L.D."/>
            <person name="Iwata A."/>
            <person name="Wang Y."/>
            <person name="Nelson W."/>
            <person name="Farmer A.D."/>
            <person name="Gaur P.M."/>
            <person name="Soderlund C."/>
            <person name="Penmetsa R.V."/>
            <person name="Xu C."/>
            <person name="Bharti A.K."/>
            <person name="He W."/>
            <person name="Winter P."/>
            <person name="Zhao S."/>
            <person name="Hane J.K."/>
            <person name="Carrasquilla-Garcia N."/>
            <person name="Condie J.A."/>
            <person name="Upadhyaya H.D."/>
            <person name="Luo M.C."/>
            <person name="Thudi M."/>
            <person name="Gowda C.L."/>
            <person name="Singh N.P."/>
            <person name="Lichtenzveig J."/>
            <person name="Gali K.K."/>
            <person name="Rubio J."/>
            <person name="Nadarajan N."/>
            <person name="Dolezel J."/>
            <person name="Bansal K.C."/>
            <person name="Xu X."/>
            <person name="Edwards D."/>
            <person name="Zhang G."/>
            <person name="Kahl G."/>
            <person name="Gil J."/>
            <person name="Singh K.B."/>
            <person name="Datta S.K."/>
            <person name="Jackson S.A."/>
            <person name="Wang J."/>
            <person name="Cook D.R."/>
        </authorList>
    </citation>
    <scope>NUCLEOTIDE SEQUENCE [LARGE SCALE GENOMIC DNA]</scope>
    <source>
        <strain evidence="4">cv. CDC Frontier</strain>
    </source>
</reference>
<feature type="region of interest" description="Disordered" evidence="1">
    <location>
        <begin position="269"/>
        <end position="295"/>
    </location>
</feature>
<keyword evidence="2" id="KW-0812">Transmembrane</keyword>
<evidence type="ECO:0000256" key="2">
    <source>
        <dbReference type="SAM" id="Phobius"/>
    </source>
</evidence>
<dbReference type="OrthoDB" id="1562405at2759"/>
<dbReference type="KEGG" id="cam:101507025"/>
<name>A0A1S2XJX3_CICAR</name>
<feature type="region of interest" description="Disordered" evidence="1">
    <location>
        <begin position="1621"/>
        <end position="1648"/>
    </location>
</feature>
<dbReference type="SMART" id="SM01214">
    <property type="entry name" value="Fmp27_GFWDK"/>
    <property type="match status" value="1"/>
</dbReference>
<accession>A0A1S2XJX3</accession>
<feature type="compositionally biased region" description="Low complexity" evidence="1">
    <location>
        <begin position="2631"/>
        <end position="2640"/>
    </location>
</feature>
<dbReference type="PaxDb" id="3827-XP_004490457.1"/>
<gene>
    <name evidence="5" type="primary">LOC101507025</name>
</gene>
<feature type="region of interest" description="Disordered" evidence="1">
    <location>
        <begin position="2479"/>
        <end position="2526"/>
    </location>
</feature>
<feature type="compositionally biased region" description="Polar residues" evidence="1">
    <location>
        <begin position="1775"/>
        <end position="1795"/>
    </location>
</feature>
<protein>
    <submittedName>
        <fullName evidence="5">Protein SABRE-like</fullName>
    </submittedName>
</protein>
<evidence type="ECO:0000313" key="5">
    <source>
        <dbReference type="RefSeq" id="XP_004490457.1"/>
    </source>
</evidence>
<evidence type="ECO:0000259" key="3">
    <source>
        <dbReference type="SMART" id="SM01214"/>
    </source>
</evidence>
<feature type="compositionally biased region" description="Polar residues" evidence="1">
    <location>
        <begin position="280"/>
        <end position="294"/>
    </location>
</feature>
<keyword evidence="2" id="KW-0472">Membrane</keyword>
<proteinExistence type="predicted"/>
<evidence type="ECO:0000256" key="1">
    <source>
        <dbReference type="SAM" id="MobiDB-lite"/>
    </source>
</evidence>
<dbReference type="InterPro" id="IPR045167">
    <property type="entry name" value="Hobbit"/>
</dbReference>
<feature type="compositionally biased region" description="Polar residues" evidence="1">
    <location>
        <begin position="2612"/>
        <end position="2629"/>
    </location>
</feature>
<dbReference type="InterPro" id="IPR019441">
    <property type="entry name" value="FMP27/BLTP2/Hobbit_GFWDK_RBG"/>
</dbReference>
<feature type="region of interest" description="Disordered" evidence="1">
    <location>
        <begin position="1556"/>
        <end position="1576"/>
    </location>
</feature>
<feature type="domain" description="FMP27/BLTP2/Hobbit GFWDK motif-containing RBG unit" evidence="3">
    <location>
        <begin position="1153"/>
        <end position="1301"/>
    </location>
</feature>
<evidence type="ECO:0000313" key="4">
    <source>
        <dbReference type="Proteomes" id="UP000087171"/>
    </source>
</evidence>
<reference evidence="5" key="2">
    <citation type="submission" date="2025-08" db="UniProtKB">
        <authorList>
            <consortium name="RefSeq"/>
        </authorList>
    </citation>
    <scope>IDENTIFICATION</scope>
    <source>
        <tissue evidence="5">Etiolated seedlings</tissue>
    </source>
</reference>
<dbReference type="PANTHER" id="PTHR15678">
    <property type="entry name" value="ANTIGEN MLAA-22-RELATED"/>
    <property type="match status" value="1"/>
</dbReference>
<dbReference type="GeneID" id="101507025"/>
<dbReference type="Pfam" id="PF10344">
    <property type="entry name" value="Hobbit"/>
    <property type="match status" value="1"/>
</dbReference>
<feature type="region of interest" description="Disordered" evidence="1">
    <location>
        <begin position="1393"/>
        <end position="1417"/>
    </location>
</feature>
<feature type="region of interest" description="Disordered" evidence="1">
    <location>
        <begin position="1697"/>
        <end position="1814"/>
    </location>
</feature>
<feature type="region of interest" description="Disordered" evidence="1">
    <location>
        <begin position="2257"/>
        <end position="2298"/>
    </location>
</feature>
<organism evidence="4 5">
    <name type="scientific">Cicer arietinum</name>
    <name type="common">Chickpea</name>
    <name type="synonym">Garbanzo</name>
    <dbReference type="NCBI Taxonomy" id="3827"/>
    <lineage>
        <taxon>Eukaryota</taxon>
        <taxon>Viridiplantae</taxon>
        <taxon>Streptophyta</taxon>
        <taxon>Embryophyta</taxon>
        <taxon>Tracheophyta</taxon>
        <taxon>Spermatophyta</taxon>
        <taxon>Magnoliopsida</taxon>
        <taxon>eudicotyledons</taxon>
        <taxon>Gunneridae</taxon>
        <taxon>Pentapetalae</taxon>
        <taxon>rosids</taxon>
        <taxon>fabids</taxon>
        <taxon>Fabales</taxon>
        <taxon>Fabaceae</taxon>
        <taxon>Papilionoideae</taxon>
        <taxon>50 kb inversion clade</taxon>
        <taxon>NPAAA clade</taxon>
        <taxon>Hologalegina</taxon>
        <taxon>IRL clade</taxon>
        <taxon>Cicereae</taxon>
        <taxon>Cicer</taxon>
    </lineage>
</organism>
<dbReference type="eggNOG" id="KOG1910">
    <property type="taxonomic scope" value="Eukaryota"/>
</dbReference>
<keyword evidence="2" id="KW-1133">Transmembrane helix</keyword>
<dbReference type="PANTHER" id="PTHR15678:SF10">
    <property type="entry name" value="LOCALIZATION AND RNA POL II PROMOTER FMP27 DOMAIN PROTEIN"/>
    <property type="match status" value="1"/>
</dbReference>
<feature type="compositionally biased region" description="Basic and acidic residues" evidence="1">
    <location>
        <begin position="2378"/>
        <end position="2393"/>
    </location>
</feature>
<feature type="transmembrane region" description="Helical" evidence="2">
    <location>
        <begin position="7"/>
        <end position="34"/>
    </location>
</feature>
<dbReference type="Proteomes" id="UP000087171">
    <property type="component" value="Chromosome Ca2"/>
</dbReference>
<feature type="region of interest" description="Disordered" evidence="1">
    <location>
        <begin position="2372"/>
        <end position="2407"/>
    </location>
</feature>
<feature type="compositionally biased region" description="Basic and acidic residues" evidence="1">
    <location>
        <begin position="1723"/>
        <end position="1773"/>
    </location>
</feature>
<feature type="region of interest" description="Disordered" evidence="1">
    <location>
        <begin position="2311"/>
        <end position="2341"/>
    </location>
</feature>
<dbReference type="RefSeq" id="XP_004490457.1">
    <property type="nucleotide sequence ID" value="XM_004490400.3"/>
</dbReference>